<keyword evidence="2" id="KW-0472">Membrane</keyword>
<comment type="caution">
    <text evidence="3">The sequence shown here is derived from an EMBL/GenBank/DDBJ whole genome shotgun (WGS) entry which is preliminary data.</text>
</comment>
<reference evidence="3 4" key="1">
    <citation type="submission" date="2015-06" db="EMBL/GenBank/DDBJ databases">
        <title>Cloning and characterization of the uncialamcin biosynthetic gene cluster.</title>
        <authorList>
            <person name="Yan X."/>
            <person name="Huang T."/>
            <person name="Ge H."/>
            <person name="Shen B."/>
        </authorList>
    </citation>
    <scope>NUCLEOTIDE SEQUENCE [LARGE SCALE GENOMIC DNA]</scope>
    <source>
        <strain evidence="3 4">DCA2648</strain>
    </source>
</reference>
<sequence length="204" mass="20819">MHPDEELVRFHNGNTLDNMPVPPEHRPGSSRTPGWKLAVAAVGSGVLGALVIVGIGSLMDSGPREPVSRPGAAASAAVERKPSVSPSTQVRPSAAAEVEAKAAPLEQVRIIQTPPTGGDAGSTYCLSYTGSSSGAEREAILLMGAAGYQCDDHLPFDPSGETSAFSTAAPECGGGSRPAVLSFAETGGWEGEVMYTCLTGQRGA</sequence>
<evidence type="ECO:0000313" key="4">
    <source>
        <dbReference type="Proteomes" id="UP000186455"/>
    </source>
</evidence>
<keyword evidence="2" id="KW-1133">Transmembrane helix</keyword>
<keyword evidence="2" id="KW-0812">Transmembrane</keyword>
<dbReference type="AlphaFoldDB" id="A0A1Q4UZD1"/>
<dbReference type="Proteomes" id="UP000186455">
    <property type="component" value="Unassembled WGS sequence"/>
</dbReference>
<evidence type="ECO:0000256" key="2">
    <source>
        <dbReference type="SAM" id="Phobius"/>
    </source>
</evidence>
<evidence type="ECO:0000313" key="3">
    <source>
        <dbReference type="EMBL" id="OKH90982.1"/>
    </source>
</evidence>
<accession>A0A1Q4UZD1</accession>
<dbReference type="EMBL" id="LFBV01000010">
    <property type="protein sequence ID" value="OKH90982.1"/>
    <property type="molecule type" value="Genomic_DNA"/>
</dbReference>
<protein>
    <submittedName>
        <fullName evidence="3">Uncharacterized protein</fullName>
    </submittedName>
</protein>
<keyword evidence="4" id="KW-1185">Reference proteome</keyword>
<proteinExistence type="predicted"/>
<feature type="region of interest" description="Disordered" evidence="1">
    <location>
        <begin position="1"/>
        <end position="32"/>
    </location>
</feature>
<feature type="region of interest" description="Disordered" evidence="1">
    <location>
        <begin position="61"/>
        <end position="93"/>
    </location>
</feature>
<evidence type="ECO:0000256" key="1">
    <source>
        <dbReference type="SAM" id="MobiDB-lite"/>
    </source>
</evidence>
<name>A0A1Q4UZD1_9ACTN</name>
<gene>
    <name evidence="3" type="ORF">AB852_31255</name>
</gene>
<organism evidence="3 4">
    <name type="scientific">Streptomyces uncialis</name>
    <dbReference type="NCBI Taxonomy" id="1048205"/>
    <lineage>
        <taxon>Bacteria</taxon>
        <taxon>Bacillati</taxon>
        <taxon>Actinomycetota</taxon>
        <taxon>Actinomycetes</taxon>
        <taxon>Kitasatosporales</taxon>
        <taxon>Streptomycetaceae</taxon>
        <taxon>Streptomyces</taxon>
    </lineage>
</organism>
<feature type="transmembrane region" description="Helical" evidence="2">
    <location>
        <begin position="37"/>
        <end position="59"/>
    </location>
</feature>